<sequence length="279" mass="30109">MMLSSVVLPEPERPIIANDSPTLICRSTPFNISKRPLPLETLFVSDLTSSTSTEVMPATSFLNLFKRHVIKSVWTLFALCCLMVSPITQAVTDKSQPVKIVVLGDSLSAAYGIPLESGWITLMENELSATYPNLTLINASISGETTGGGRARLSALLKEHKPDIVLLELGGNDGLRGFPLNIIKDNLAAMLDSIADAGAKAMLIGMRIPPNYGPAYAEGFHQIYQDLASEQKVTLVPFLLDNVALDPSLMQSDGIHPNAKGQPQLVENVLPHLNSLLSH</sequence>
<dbReference type="InterPro" id="IPR013830">
    <property type="entry name" value="SGNH_hydro"/>
</dbReference>
<dbReference type="Pfam" id="PF13472">
    <property type="entry name" value="Lipase_GDSL_2"/>
    <property type="match status" value="1"/>
</dbReference>
<dbReference type="STRING" id="349521.HCH_04953"/>
<dbReference type="CDD" id="cd01822">
    <property type="entry name" value="Lysophospholipase_L1_like"/>
    <property type="match status" value="1"/>
</dbReference>
<keyword evidence="3" id="KW-1185">Reference proteome</keyword>
<reference evidence="2 3" key="1">
    <citation type="journal article" date="2005" name="Nucleic Acids Res.">
        <title>Genomic blueprint of Hahella chejuensis, a marine microbe producing an algicidal agent.</title>
        <authorList>
            <person name="Jeong H."/>
            <person name="Yim J.H."/>
            <person name="Lee C."/>
            <person name="Choi S.-H."/>
            <person name="Park Y.K."/>
            <person name="Yoon S.H."/>
            <person name="Hur C.-G."/>
            <person name="Kang H.-Y."/>
            <person name="Kim D."/>
            <person name="Lee H.H."/>
            <person name="Park K.H."/>
            <person name="Park S.-H."/>
            <person name="Park H.-S."/>
            <person name="Lee H.K."/>
            <person name="Oh T.K."/>
            <person name="Kim J.F."/>
        </authorList>
    </citation>
    <scope>NUCLEOTIDE SEQUENCE [LARGE SCALE GENOMIC DNA]</scope>
    <source>
        <strain evidence="2 3">KCTC 2396</strain>
    </source>
</reference>
<dbReference type="GO" id="GO:0004622">
    <property type="term" value="F:phosphatidylcholine lysophospholipase activity"/>
    <property type="evidence" value="ECO:0007669"/>
    <property type="project" value="TreeGrafter"/>
</dbReference>
<dbReference type="AlphaFoldDB" id="Q2SCI2"/>
<dbReference type="InterPro" id="IPR051532">
    <property type="entry name" value="Ester_Hydrolysis_Enzymes"/>
</dbReference>
<dbReference type="Gene3D" id="3.40.50.1110">
    <property type="entry name" value="SGNH hydrolase"/>
    <property type="match status" value="1"/>
</dbReference>
<gene>
    <name evidence="2" type="primary">tesA</name>
    <name evidence="2" type="ordered locus">HCH_04953</name>
</gene>
<dbReference type="KEGG" id="hch:HCH_04953"/>
<accession>Q2SCI2</accession>
<dbReference type="PANTHER" id="PTHR30383">
    <property type="entry name" value="THIOESTERASE 1/PROTEASE 1/LYSOPHOSPHOLIPASE L1"/>
    <property type="match status" value="1"/>
</dbReference>
<dbReference type="HOGENOM" id="CLU_051180_3_1_6"/>
<dbReference type="SUPFAM" id="SSF52266">
    <property type="entry name" value="SGNH hydrolase"/>
    <property type="match status" value="1"/>
</dbReference>
<dbReference type="Proteomes" id="UP000000238">
    <property type="component" value="Chromosome"/>
</dbReference>
<evidence type="ECO:0000313" key="3">
    <source>
        <dbReference type="Proteomes" id="UP000000238"/>
    </source>
</evidence>
<organism evidence="2 3">
    <name type="scientific">Hahella chejuensis (strain KCTC 2396)</name>
    <dbReference type="NCBI Taxonomy" id="349521"/>
    <lineage>
        <taxon>Bacteria</taxon>
        <taxon>Pseudomonadati</taxon>
        <taxon>Pseudomonadota</taxon>
        <taxon>Gammaproteobacteria</taxon>
        <taxon>Oceanospirillales</taxon>
        <taxon>Hahellaceae</taxon>
        <taxon>Hahella</taxon>
    </lineage>
</organism>
<dbReference type="eggNOG" id="COG2755">
    <property type="taxonomic scope" value="Bacteria"/>
</dbReference>
<evidence type="ECO:0000313" key="2">
    <source>
        <dbReference type="EMBL" id="ABC31642.1"/>
    </source>
</evidence>
<protein>
    <submittedName>
        <fullName evidence="2">Lysophospholipase L1</fullName>
    </submittedName>
</protein>
<proteinExistence type="predicted"/>
<name>Q2SCI2_HAHCH</name>
<dbReference type="PANTHER" id="PTHR30383:SF24">
    <property type="entry name" value="THIOESTERASE 1_PROTEASE 1_LYSOPHOSPHOLIPASE L1"/>
    <property type="match status" value="1"/>
</dbReference>
<dbReference type="EMBL" id="CP000155">
    <property type="protein sequence ID" value="ABC31642.1"/>
    <property type="molecule type" value="Genomic_DNA"/>
</dbReference>
<dbReference type="InterPro" id="IPR036514">
    <property type="entry name" value="SGNH_hydro_sf"/>
</dbReference>
<feature type="domain" description="SGNH hydrolase-type esterase" evidence="1">
    <location>
        <begin position="102"/>
        <end position="262"/>
    </location>
</feature>
<evidence type="ECO:0000259" key="1">
    <source>
        <dbReference type="Pfam" id="PF13472"/>
    </source>
</evidence>